<dbReference type="Proteomes" id="UP001497522">
    <property type="component" value="Chromosome 2"/>
</dbReference>
<evidence type="ECO:0000313" key="1">
    <source>
        <dbReference type="EMBL" id="CAK9870336.1"/>
    </source>
</evidence>
<name>A0ABP1B580_9BRYO</name>
<reference evidence="1 2" key="1">
    <citation type="submission" date="2024-03" db="EMBL/GenBank/DDBJ databases">
        <authorList>
            <consortium name="ELIXIR-Norway"/>
            <consortium name="Elixir Norway"/>
        </authorList>
    </citation>
    <scope>NUCLEOTIDE SEQUENCE [LARGE SCALE GENOMIC DNA]</scope>
</reference>
<gene>
    <name evidence="1" type="ORF">CSSPJE1EN2_LOCUS13004</name>
</gene>
<organism evidence="1 2">
    <name type="scientific">Sphagnum jensenii</name>
    <dbReference type="NCBI Taxonomy" id="128206"/>
    <lineage>
        <taxon>Eukaryota</taxon>
        <taxon>Viridiplantae</taxon>
        <taxon>Streptophyta</taxon>
        <taxon>Embryophyta</taxon>
        <taxon>Bryophyta</taxon>
        <taxon>Sphagnophytina</taxon>
        <taxon>Sphagnopsida</taxon>
        <taxon>Sphagnales</taxon>
        <taxon>Sphagnaceae</taxon>
        <taxon>Sphagnum</taxon>
    </lineage>
</organism>
<dbReference type="EMBL" id="OZ023703">
    <property type="protein sequence ID" value="CAK9870336.1"/>
    <property type="molecule type" value="Genomic_DNA"/>
</dbReference>
<proteinExistence type="predicted"/>
<accession>A0ABP1B580</accession>
<keyword evidence="2" id="KW-1185">Reference proteome</keyword>
<protein>
    <submittedName>
        <fullName evidence="1">Uncharacterized protein</fullName>
    </submittedName>
</protein>
<evidence type="ECO:0000313" key="2">
    <source>
        <dbReference type="Proteomes" id="UP001497522"/>
    </source>
</evidence>
<sequence length="99" mass="11605">MHTRVYDAEVLAVPEIFWSAVHLRDCLDFRVREERVLPSAERGKCFKTPRFQDGRFWFLSRRSRGSIVGRSRNTFESKLPKAFGSWVATRTILANCDRL</sequence>